<proteinExistence type="predicted"/>
<comment type="caution">
    <text evidence="1">The sequence shown here is derived from an EMBL/GenBank/DDBJ whole genome shotgun (WGS) entry which is preliminary data.</text>
</comment>
<dbReference type="Gene3D" id="3.40.50.150">
    <property type="entry name" value="Vaccinia Virus protein VP39"/>
    <property type="match status" value="1"/>
</dbReference>
<dbReference type="SUPFAM" id="SSF53335">
    <property type="entry name" value="S-adenosyl-L-methionine-dependent methyltransferases"/>
    <property type="match status" value="1"/>
</dbReference>
<dbReference type="Proteomes" id="UP000661077">
    <property type="component" value="Unassembled WGS sequence"/>
</dbReference>
<sequence length="215" mass="24668">MKCPVCEEPECRPFQSVGDRMYWRCERCQATFLDPSMLPPPEAELSEYLLHRNEPNDARYRRFLETLTTPLLERLPPARRGLDYGCGPGPALAAMLREAGHDVALYDPFFHDDLAVLDEQYDFIACAEVIEHFHCPSAEFNKLDALLRPGGVLAVMTRFLSDDSTFAQWHYRRDPTHVVFYREQTLRQIASRFGWDCDIPCPNVALMSKPSVVAL</sequence>
<keyword evidence="1" id="KW-0808">Transferase</keyword>
<dbReference type="InterPro" id="IPR029063">
    <property type="entry name" value="SAM-dependent_MTases_sf"/>
</dbReference>
<keyword evidence="2" id="KW-1185">Reference proteome</keyword>
<organism evidence="1 2">
    <name type="scientific">Steroidobacter gossypii</name>
    <dbReference type="NCBI Taxonomy" id="2805490"/>
    <lineage>
        <taxon>Bacteria</taxon>
        <taxon>Pseudomonadati</taxon>
        <taxon>Pseudomonadota</taxon>
        <taxon>Gammaproteobacteria</taxon>
        <taxon>Steroidobacterales</taxon>
        <taxon>Steroidobacteraceae</taxon>
        <taxon>Steroidobacter</taxon>
    </lineage>
</organism>
<protein>
    <submittedName>
        <fullName evidence="1">Class I SAM-dependent methyltransferase</fullName>
    </submittedName>
</protein>
<dbReference type="CDD" id="cd02440">
    <property type="entry name" value="AdoMet_MTases"/>
    <property type="match status" value="1"/>
</dbReference>
<name>A0ABS1X3K2_9GAMM</name>
<gene>
    <name evidence="1" type="ORF">JM946_23945</name>
</gene>
<reference evidence="1 2" key="1">
    <citation type="journal article" date="2021" name="Int. J. Syst. Evol. Microbiol.">
        <title>Steroidobacter gossypii sp. nov., isolated from soil of cotton cropping field.</title>
        <authorList>
            <person name="Huang R."/>
            <person name="Yang S."/>
            <person name="Zhen C."/>
            <person name="Liu W."/>
        </authorList>
    </citation>
    <scope>NUCLEOTIDE SEQUENCE [LARGE SCALE GENOMIC DNA]</scope>
    <source>
        <strain evidence="1 2">S1-65</strain>
    </source>
</reference>
<evidence type="ECO:0000313" key="2">
    <source>
        <dbReference type="Proteomes" id="UP000661077"/>
    </source>
</evidence>
<keyword evidence="1" id="KW-0489">Methyltransferase</keyword>
<dbReference type="GO" id="GO:0008168">
    <property type="term" value="F:methyltransferase activity"/>
    <property type="evidence" value="ECO:0007669"/>
    <property type="project" value="UniProtKB-KW"/>
</dbReference>
<dbReference type="GO" id="GO:0032259">
    <property type="term" value="P:methylation"/>
    <property type="evidence" value="ECO:0007669"/>
    <property type="project" value="UniProtKB-KW"/>
</dbReference>
<dbReference type="Pfam" id="PF13489">
    <property type="entry name" value="Methyltransf_23"/>
    <property type="match status" value="1"/>
</dbReference>
<evidence type="ECO:0000313" key="1">
    <source>
        <dbReference type="EMBL" id="MBM0107799.1"/>
    </source>
</evidence>
<dbReference type="RefSeq" id="WP_203169914.1">
    <property type="nucleotide sequence ID" value="NZ_JAEVLS010000006.1"/>
</dbReference>
<accession>A0ABS1X3K2</accession>
<dbReference type="EMBL" id="JAEVLS010000006">
    <property type="protein sequence ID" value="MBM0107799.1"/>
    <property type="molecule type" value="Genomic_DNA"/>
</dbReference>